<proteinExistence type="predicted"/>
<name>A0ACB8V737_9EURO</name>
<organism evidence="1">
    <name type="scientific">Ophidiomyces ophidiicola</name>
    <dbReference type="NCBI Taxonomy" id="1387563"/>
    <lineage>
        <taxon>Eukaryota</taxon>
        <taxon>Fungi</taxon>
        <taxon>Dikarya</taxon>
        <taxon>Ascomycota</taxon>
        <taxon>Pezizomycotina</taxon>
        <taxon>Eurotiomycetes</taxon>
        <taxon>Eurotiomycetidae</taxon>
        <taxon>Onygenales</taxon>
        <taxon>Onygenaceae</taxon>
        <taxon>Ophidiomyces</taxon>
    </lineage>
</organism>
<sequence>MKFLCKLILVIGMPFVVTSNECPTPCHASTTAASSTQPLLPTQTITVGGGTNLRFSPPYLQRVVPGTTLRFDFLGRNHTLTESSRDLPCTKLRSPYAIDTDFQNFNPNDVSGLKTFDLKVTSFDPKFFYCKQGNGTPNGHCLKGMVFAINVADQVFKDFQTKAMKSRPMFRGLTRSKSVNL</sequence>
<dbReference type="EMBL" id="JALBCA010000002">
    <property type="protein sequence ID" value="KAI2393550.1"/>
    <property type="molecule type" value="Genomic_DNA"/>
</dbReference>
<accession>A0ACB8V737</accession>
<evidence type="ECO:0000313" key="1">
    <source>
        <dbReference type="EMBL" id="KAI2393550.1"/>
    </source>
</evidence>
<comment type="caution">
    <text evidence="1">The sequence shown here is derived from an EMBL/GenBank/DDBJ whole genome shotgun (WGS) entry which is preliminary data.</text>
</comment>
<gene>
    <name evidence="1" type="ORF">LOY88_000150</name>
</gene>
<reference evidence="1" key="1">
    <citation type="journal article" date="2022" name="bioRxiv">
        <title>Population genetic analysis of Ophidiomyces ophidiicola, the causative agent of snake fungal disease, indicates recent introductions to the USA.</title>
        <authorList>
            <person name="Ladner J.T."/>
            <person name="Palmer J.M."/>
            <person name="Ettinger C.L."/>
            <person name="Stajich J.E."/>
            <person name="Farrell T.M."/>
            <person name="Glorioso B.M."/>
            <person name="Lawson B."/>
            <person name="Price S.J."/>
            <person name="Stengle A.G."/>
            <person name="Grear D.A."/>
            <person name="Lorch J.M."/>
        </authorList>
    </citation>
    <scope>NUCLEOTIDE SEQUENCE</scope>
    <source>
        <strain evidence="1">NWHC 24266-5</strain>
    </source>
</reference>
<protein>
    <submittedName>
        <fullName evidence="1">Uncharacterized protein</fullName>
    </submittedName>
</protein>